<name>A0A2S1YWC0_9ACTN</name>
<sequence>MSNKRGDLAVPPPKPGEYKIRFGARDVGVGWQALCAEAPTNTADAWFTMRTGPAPAVQTSRHHQLKYDLATAFFNGKDRDQWQIEVTSGGRVWYVVEEERKTVWLLHAAAKHPKRTE</sequence>
<reference evidence="1 3" key="1">
    <citation type="submission" date="2018-05" db="EMBL/GenBank/DDBJ databases">
        <title>Complete genome sequence of the Type Strain of Streptomyces spongiicola HNM0071, the producer of staurosporine.</title>
        <authorList>
            <person name="Zhou S."/>
            <person name="Huang X."/>
        </authorList>
    </citation>
    <scope>NUCLEOTIDE SEQUENCE [LARGE SCALE GENOMIC DNA]</scope>
    <source>
        <strain evidence="1 3">HNM0071</strain>
    </source>
</reference>
<dbReference type="AlphaFoldDB" id="A0A2S1YWC0"/>
<evidence type="ECO:0000313" key="2">
    <source>
        <dbReference type="EMBL" id="GBQ04464.1"/>
    </source>
</evidence>
<protein>
    <submittedName>
        <fullName evidence="2">Uncharacterized protein</fullName>
    </submittedName>
</protein>
<keyword evidence="3" id="KW-1185">Reference proteome</keyword>
<evidence type="ECO:0000313" key="3">
    <source>
        <dbReference type="Proteomes" id="UP000245051"/>
    </source>
</evidence>
<organism evidence="2 4">
    <name type="scientific">Streptomyces spongiicola</name>
    <dbReference type="NCBI Taxonomy" id="1690221"/>
    <lineage>
        <taxon>Bacteria</taxon>
        <taxon>Bacillati</taxon>
        <taxon>Actinomycetota</taxon>
        <taxon>Actinomycetes</taxon>
        <taxon>Kitasatosporales</taxon>
        <taxon>Streptomycetaceae</taxon>
        <taxon>Streptomyces</taxon>
    </lineage>
</organism>
<dbReference type="Proteomes" id="UP000265354">
    <property type="component" value="Unassembled WGS sequence"/>
</dbReference>
<accession>A0A2S1YWC0</accession>
<dbReference type="EMBL" id="BGZL01000056">
    <property type="protein sequence ID" value="GBQ04464.1"/>
    <property type="molecule type" value="Genomic_DNA"/>
</dbReference>
<evidence type="ECO:0000313" key="4">
    <source>
        <dbReference type="Proteomes" id="UP000265354"/>
    </source>
</evidence>
<dbReference type="EMBL" id="CP029254">
    <property type="protein sequence ID" value="AWK08356.1"/>
    <property type="molecule type" value="Genomic_DNA"/>
</dbReference>
<dbReference type="OrthoDB" id="487569at2"/>
<dbReference type="Proteomes" id="UP000245051">
    <property type="component" value="Chromosome"/>
</dbReference>
<dbReference type="RefSeq" id="WP_109293347.1">
    <property type="nucleotide sequence ID" value="NZ_BGZL01000056.1"/>
</dbReference>
<evidence type="ECO:0000313" key="1">
    <source>
        <dbReference type="EMBL" id="AWK08356.1"/>
    </source>
</evidence>
<dbReference type="KEGG" id="sspo:DDQ41_04755"/>
<proteinExistence type="predicted"/>
<gene>
    <name evidence="1" type="ORF">DDQ41_04755</name>
    <name evidence="2" type="ORF">SSP531S_59610</name>
</gene>
<reference evidence="2 4" key="2">
    <citation type="submission" date="2018-07" db="EMBL/GenBank/DDBJ databases">
        <title>Whole Genome Shotgun Sequence of Streptomyces spongiicola strain 531S.</title>
        <authorList>
            <person name="Dohra H."/>
            <person name="Kodani S."/>
        </authorList>
    </citation>
    <scope>NUCLEOTIDE SEQUENCE [LARGE SCALE GENOMIC DNA]</scope>
    <source>
        <strain evidence="2 4">531S</strain>
    </source>
</reference>